<accession>A0A6J5NTW4</accession>
<reference evidence="2" key="1">
    <citation type="submission" date="2020-04" db="EMBL/GenBank/DDBJ databases">
        <authorList>
            <person name="Chiriac C."/>
            <person name="Salcher M."/>
            <person name="Ghai R."/>
            <person name="Kavagutti S V."/>
        </authorList>
    </citation>
    <scope>NUCLEOTIDE SEQUENCE</scope>
</reference>
<dbReference type="EMBL" id="LR796705">
    <property type="protein sequence ID" value="CAB4161106.1"/>
    <property type="molecule type" value="Genomic_DNA"/>
</dbReference>
<organism evidence="2">
    <name type="scientific">uncultured Caudovirales phage</name>
    <dbReference type="NCBI Taxonomy" id="2100421"/>
    <lineage>
        <taxon>Viruses</taxon>
        <taxon>Duplodnaviria</taxon>
        <taxon>Heunggongvirae</taxon>
        <taxon>Uroviricota</taxon>
        <taxon>Caudoviricetes</taxon>
        <taxon>Peduoviridae</taxon>
        <taxon>Maltschvirus</taxon>
        <taxon>Maltschvirus maltsch</taxon>
    </lineage>
</organism>
<dbReference type="GO" id="GO:0008234">
    <property type="term" value="F:cysteine-type peptidase activity"/>
    <property type="evidence" value="ECO:0007669"/>
    <property type="project" value="InterPro"/>
</dbReference>
<dbReference type="GO" id="GO:0001897">
    <property type="term" value="P:symbiont-mediated cytolysis of host cell"/>
    <property type="evidence" value="ECO:0007669"/>
    <property type="project" value="UniProtKB-ARBA"/>
</dbReference>
<feature type="domain" description="Peptidase C1A papain C-terminal" evidence="1">
    <location>
        <begin position="54"/>
        <end position="244"/>
    </location>
</feature>
<name>A0A6J5NTW4_9CAUD</name>
<proteinExistence type="predicted"/>
<dbReference type="SUPFAM" id="SSF54001">
    <property type="entry name" value="Cysteine proteinases"/>
    <property type="match status" value="1"/>
</dbReference>
<dbReference type="GO" id="GO:0006508">
    <property type="term" value="P:proteolysis"/>
    <property type="evidence" value="ECO:0007669"/>
    <property type="project" value="InterPro"/>
</dbReference>
<protein>
    <submittedName>
        <fullName evidence="2">Peptidase C1A, papain C-terminal</fullName>
    </submittedName>
</protein>
<dbReference type="InterPro" id="IPR000668">
    <property type="entry name" value="Peptidase_C1A_C"/>
</dbReference>
<evidence type="ECO:0000259" key="1">
    <source>
        <dbReference type="Pfam" id="PF00112"/>
    </source>
</evidence>
<gene>
    <name evidence="2" type="ORF">UFOVP731_32</name>
</gene>
<dbReference type="Pfam" id="PF00112">
    <property type="entry name" value="Peptidase_C1"/>
    <property type="match status" value="1"/>
</dbReference>
<evidence type="ECO:0000313" key="2">
    <source>
        <dbReference type="EMBL" id="CAB4161106.1"/>
    </source>
</evidence>
<dbReference type="InterPro" id="IPR038765">
    <property type="entry name" value="Papain-like_cys_pep_sf"/>
</dbReference>
<sequence length="293" mass="31798">MNSLPGWIEDKEAVSEIASGLDFPTFSTTGAFSLESVPTEVFGWKLHESLVGGVWPSRDQGQVGSCVSFGTCAAIEFTMLAEISRLEPEAYKPLVQEVVYGGSRVEIGKGRISGDGSVGAWAAKFVTNYGVVSRGIYGKNDLSVYNESRCREYGRVGVPDDLEVEARKHPINSITLVESADQAVKALASGYGISICSNQGFTKQRDKNGFAAPQGRWGHCMAAIGYQLGERPGIWICNSWGERYHTGPVGNGNPPVCGFWADMEIVDKMLGLGDSWAFSSFLGFPKKMIDWKI</sequence>
<dbReference type="Gene3D" id="3.90.70.10">
    <property type="entry name" value="Cysteine proteinases"/>
    <property type="match status" value="1"/>
</dbReference>